<dbReference type="Gene3D" id="2.160.20.20">
    <property type="match status" value="3"/>
</dbReference>
<dbReference type="InterPro" id="IPR013425">
    <property type="entry name" value="Autotrns_rpt"/>
</dbReference>
<dbReference type="SUPFAM" id="SSF103515">
    <property type="entry name" value="Autotransporter"/>
    <property type="match status" value="1"/>
</dbReference>
<keyword evidence="5" id="KW-1185">Reference proteome</keyword>
<dbReference type="InterPro" id="IPR011050">
    <property type="entry name" value="Pectin_lyase_fold/virulence"/>
</dbReference>
<feature type="signal peptide" evidence="2">
    <location>
        <begin position="1"/>
        <end position="27"/>
    </location>
</feature>
<dbReference type="Pfam" id="PF03797">
    <property type="entry name" value="Autotransporter"/>
    <property type="match status" value="1"/>
</dbReference>
<dbReference type="Gene3D" id="2.40.128.130">
    <property type="entry name" value="Autotransporter beta-domain"/>
    <property type="match status" value="1"/>
</dbReference>
<dbReference type="SMART" id="SM00869">
    <property type="entry name" value="Autotransporter"/>
    <property type="match status" value="1"/>
</dbReference>
<evidence type="ECO:0000313" key="4">
    <source>
        <dbReference type="EMBL" id="MCM2373972.1"/>
    </source>
</evidence>
<proteinExistence type="predicted"/>
<dbReference type="PANTHER" id="PTHR35037:SF3">
    <property type="entry name" value="C-TERMINAL REGION OF AIDA-LIKE PROTEIN"/>
    <property type="match status" value="1"/>
</dbReference>
<dbReference type="InterPro" id="IPR051551">
    <property type="entry name" value="Autotransporter_adhesion"/>
</dbReference>
<evidence type="ECO:0000259" key="3">
    <source>
        <dbReference type="PROSITE" id="PS51208"/>
    </source>
</evidence>
<keyword evidence="1 2" id="KW-0732">Signal</keyword>
<dbReference type="Pfam" id="PF12951">
    <property type="entry name" value="PATR"/>
    <property type="match status" value="6"/>
</dbReference>
<dbReference type="SUPFAM" id="SSF51126">
    <property type="entry name" value="Pectin lyase-like"/>
    <property type="match status" value="3"/>
</dbReference>
<feature type="domain" description="Autotransporter" evidence="3">
    <location>
        <begin position="750"/>
        <end position="1030"/>
    </location>
</feature>
<organism evidence="4 5">
    <name type="scientific">Aporhodopirellula aestuarii</name>
    <dbReference type="NCBI Taxonomy" id="2950107"/>
    <lineage>
        <taxon>Bacteria</taxon>
        <taxon>Pseudomonadati</taxon>
        <taxon>Planctomycetota</taxon>
        <taxon>Planctomycetia</taxon>
        <taxon>Pirellulales</taxon>
        <taxon>Pirellulaceae</taxon>
        <taxon>Aporhodopirellula</taxon>
    </lineage>
</organism>
<dbReference type="RefSeq" id="WP_250931849.1">
    <property type="nucleotide sequence ID" value="NZ_JAMQBK010000074.1"/>
</dbReference>
<dbReference type="EMBL" id="JAMQBK010000074">
    <property type="protein sequence ID" value="MCM2373972.1"/>
    <property type="molecule type" value="Genomic_DNA"/>
</dbReference>
<name>A0ABT0UAI1_9BACT</name>
<dbReference type="PANTHER" id="PTHR35037">
    <property type="entry name" value="C-TERMINAL REGION OF AIDA-LIKE PROTEIN"/>
    <property type="match status" value="1"/>
</dbReference>
<comment type="caution">
    <text evidence="4">The sequence shown here is derived from an EMBL/GenBank/DDBJ whole genome shotgun (WGS) entry which is preliminary data.</text>
</comment>
<evidence type="ECO:0000256" key="1">
    <source>
        <dbReference type="ARBA" id="ARBA00022729"/>
    </source>
</evidence>
<sequence>MKKQDCLRGGGSLAILLLVLSAHSVHATDFFVTNTNNDGAGSLRQAIVDANADVSGSHDIIVDNAVTGTITLLTDLPPFARTTNVVITGSNSITITGNSASINSGITTTLTVGAGNPTAIETSISGDGNIEKQGVGTVVLSGTNSYVGGTTVTAGTLQGNTSSLQGDITNNASVVFDQAGNGTYDGDMTGTGALTKQGAGTVTLDGTNDYTGGTTVTAGTLQGNTSSLQGDITNNASVVFDQAGDGTYDGDMTGTGALTKQGTGTVTLDGTNDYTGGTTVTAGTLQGNTSSLQGDITNNASVVFDQAGNGTYDGDMTGTGALTKQGAGTVTLDGTNDYTGGTTVTAGTLQGNTSSLQGDITNNASVVFDQAGDGTYDGDMTGTGALTKQGTGTVTLDGTNDYTGGTTVTAGTLQGNTSSLQGDITNNASVVFDQAGDGTYDGDMTGTGALTKQGAGTVTLDGTNTYDGNTTLSAGNLIISGSITSSLSTDAGTELRGSGAAGATTVSGLISPGELLGTFTVDGTYTQNVGSTYQVDLNAAGTVAGTNNDLIDVTGTPSTAILHGGTVDVQAAAGTYQPGTTYTILRTTGGISGAGFTSVTDYLPMRDFVLVYGVNELELMVQRAPAGYTATALTRNQSAVGASLDLLSPLAVGDMGDVLDELMVQSASQQQFAMSHMSGEVYGSLASVGLQHTSQWNQILGRRLRNASASGRFSTPRAVAQTRALPQSDIQLVSYRESGCADLISQPARCRPRQWDGWLTGYGLGGDADGDGNAAGLDYSLGGTLFGLQRWCNEHTLLGIYGGYGHAHLETVSSLQTARVDAVQLGAYFRHTDGWGYWQGTSGFGYDAYESSRTVAFGGVNRVARGDYSGQQAIVSLERGRQAEWGQFAVRPFATLQYIYHHQNDFSETGAGAMNLNVDDVDTHSLRSMLGVDIARSAVWSQRVPIAHRARALWMHEFLDTAGVVQSRFSAPNATNFAVQGLDLGRDWAVAGYGLTVQPRSNVSLSCGYDVQFNEHQVFHVGNGGMQLTW</sequence>
<accession>A0ABT0UAI1</accession>
<evidence type="ECO:0000313" key="5">
    <source>
        <dbReference type="Proteomes" id="UP001202961"/>
    </source>
</evidence>
<feature type="chain" id="PRO_5047096589" evidence="2">
    <location>
        <begin position="28"/>
        <end position="1030"/>
    </location>
</feature>
<protein>
    <submittedName>
        <fullName evidence="4">Autotransporter domain-containing protein</fullName>
    </submittedName>
</protein>
<dbReference type="InterPro" id="IPR012332">
    <property type="entry name" value="Autotransporter_pectin_lyase_C"/>
</dbReference>
<dbReference type="PROSITE" id="PS51208">
    <property type="entry name" value="AUTOTRANSPORTER"/>
    <property type="match status" value="1"/>
</dbReference>
<reference evidence="4 5" key="1">
    <citation type="journal article" date="2022" name="Syst. Appl. Microbiol.">
        <title>Rhodopirellula aestuarii sp. nov., a novel member of the genus Rhodopirellula isolated from brackish sediments collected in the Tagus River estuary, Portugal.</title>
        <authorList>
            <person name="Vitorino I.R."/>
            <person name="Klimek D."/>
            <person name="Calusinska M."/>
            <person name="Lobo-da-Cunha A."/>
            <person name="Vasconcelos V."/>
            <person name="Lage O.M."/>
        </authorList>
    </citation>
    <scope>NUCLEOTIDE SEQUENCE [LARGE SCALE GENOMIC DNA]</scope>
    <source>
        <strain evidence="4 5">ICT_H3.1</strain>
    </source>
</reference>
<dbReference type="InterPro" id="IPR005546">
    <property type="entry name" value="Autotransporte_beta"/>
</dbReference>
<dbReference type="Proteomes" id="UP001202961">
    <property type="component" value="Unassembled WGS sequence"/>
</dbReference>
<dbReference type="NCBIfam" id="TIGR02601">
    <property type="entry name" value="autotrns_rpt"/>
    <property type="match status" value="6"/>
</dbReference>
<gene>
    <name evidence="4" type="ORF">NB063_25430</name>
</gene>
<dbReference type="InterPro" id="IPR036709">
    <property type="entry name" value="Autotransporte_beta_dom_sf"/>
</dbReference>
<evidence type="ECO:0000256" key="2">
    <source>
        <dbReference type="SAM" id="SignalP"/>
    </source>
</evidence>